<accession>A0A517RMM0</accession>
<proteinExistence type="predicted"/>
<dbReference type="RefSeq" id="WP_145221238.1">
    <property type="nucleotide sequence ID" value="NZ_CP036269.1"/>
</dbReference>
<keyword evidence="1" id="KW-0732">Signal</keyword>
<dbReference type="KEGG" id="gaz:Pan241w_52480"/>
<evidence type="ECO:0000313" key="2">
    <source>
        <dbReference type="EMBL" id="QDT45130.1"/>
    </source>
</evidence>
<evidence type="ECO:0000256" key="1">
    <source>
        <dbReference type="SAM" id="SignalP"/>
    </source>
</evidence>
<dbReference type="InterPro" id="IPR058180">
    <property type="entry name" value="BPSS1187-like"/>
</dbReference>
<feature type="signal peptide" evidence="1">
    <location>
        <begin position="1"/>
        <end position="22"/>
    </location>
</feature>
<dbReference type="InterPro" id="IPR029058">
    <property type="entry name" value="AB_hydrolase_fold"/>
</dbReference>
<dbReference type="Proteomes" id="UP000317171">
    <property type="component" value="Chromosome"/>
</dbReference>
<sequence length="353" mass="40145" precursor="true">MHSKSLCLLVLLSLVTVGPLKADNKRQLRYSGPKRQEYKLTARASEIDPKAKEHPEIDFVFEAKGKVQDLEHAVVDTRVKPRGKLVIWLMGYNSQLFDRLSSYGLHAIQVHYANRWFSKICREQPVGETCRGNVRLEAATGEDFSDQVEIPKPDGMKERALQFVKWLAKKNPQGKWDYYLTPDGKDLRWEDVIMAGSSHGSTTAARFAKHQKVGRVVMFCGPRDQLQNWQSLPSATPNNRYFGFSHVLDGGWTADHYCRSWELIGLHEFGPIVNVDQAKPPYGNTRRLITDFDVKKNTRRAHSSVVPGGNAGKDAKGKYIHEDVWKYLFTHPIEKTGKPVPMDPGCNKNQRES</sequence>
<feature type="chain" id="PRO_5021843617" description="Alpha/beta hydrolase family protein" evidence="1">
    <location>
        <begin position="23"/>
        <end position="353"/>
    </location>
</feature>
<organism evidence="2 3">
    <name type="scientific">Gimesia alba</name>
    <dbReference type="NCBI Taxonomy" id="2527973"/>
    <lineage>
        <taxon>Bacteria</taxon>
        <taxon>Pseudomonadati</taxon>
        <taxon>Planctomycetota</taxon>
        <taxon>Planctomycetia</taxon>
        <taxon>Planctomycetales</taxon>
        <taxon>Planctomycetaceae</taxon>
        <taxon>Gimesia</taxon>
    </lineage>
</organism>
<keyword evidence="3" id="KW-1185">Reference proteome</keyword>
<evidence type="ECO:0000313" key="3">
    <source>
        <dbReference type="Proteomes" id="UP000317171"/>
    </source>
</evidence>
<dbReference type="AlphaFoldDB" id="A0A517RMM0"/>
<reference evidence="2 3" key="1">
    <citation type="submission" date="2019-02" db="EMBL/GenBank/DDBJ databases">
        <title>Deep-cultivation of Planctomycetes and their phenomic and genomic characterization uncovers novel biology.</title>
        <authorList>
            <person name="Wiegand S."/>
            <person name="Jogler M."/>
            <person name="Boedeker C."/>
            <person name="Pinto D."/>
            <person name="Vollmers J."/>
            <person name="Rivas-Marin E."/>
            <person name="Kohn T."/>
            <person name="Peeters S.H."/>
            <person name="Heuer A."/>
            <person name="Rast P."/>
            <person name="Oberbeckmann S."/>
            <person name="Bunk B."/>
            <person name="Jeske O."/>
            <person name="Meyerdierks A."/>
            <person name="Storesund J.E."/>
            <person name="Kallscheuer N."/>
            <person name="Luecker S."/>
            <person name="Lage O.M."/>
            <person name="Pohl T."/>
            <person name="Merkel B.J."/>
            <person name="Hornburger P."/>
            <person name="Mueller R.-W."/>
            <person name="Bruemmer F."/>
            <person name="Labrenz M."/>
            <person name="Spormann A.M."/>
            <person name="Op den Camp H."/>
            <person name="Overmann J."/>
            <person name="Amann R."/>
            <person name="Jetten M.S.M."/>
            <person name="Mascher T."/>
            <person name="Medema M.H."/>
            <person name="Devos D.P."/>
            <person name="Kaster A.-K."/>
            <person name="Ovreas L."/>
            <person name="Rohde M."/>
            <person name="Galperin M.Y."/>
            <person name="Jogler C."/>
        </authorList>
    </citation>
    <scope>NUCLEOTIDE SEQUENCE [LARGE SCALE GENOMIC DNA]</scope>
    <source>
        <strain evidence="2 3">Pan241w</strain>
    </source>
</reference>
<name>A0A517RMM0_9PLAN</name>
<dbReference type="OrthoDB" id="244094at2"/>
<dbReference type="NCBIfam" id="NF047580">
    <property type="entry name" value="BPSS1187_fam"/>
    <property type="match status" value="1"/>
</dbReference>
<dbReference type="Gene3D" id="3.40.50.1820">
    <property type="entry name" value="alpha/beta hydrolase"/>
    <property type="match status" value="1"/>
</dbReference>
<protein>
    <recommendedName>
        <fullName evidence="4">Alpha/beta hydrolase family protein</fullName>
    </recommendedName>
</protein>
<evidence type="ECO:0008006" key="4">
    <source>
        <dbReference type="Google" id="ProtNLM"/>
    </source>
</evidence>
<dbReference type="EMBL" id="CP036269">
    <property type="protein sequence ID" value="QDT45130.1"/>
    <property type="molecule type" value="Genomic_DNA"/>
</dbReference>
<gene>
    <name evidence="2" type="ORF">Pan241w_52480</name>
</gene>
<dbReference type="SUPFAM" id="SSF53474">
    <property type="entry name" value="alpha/beta-Hydrolases"/>
    <property type="match status" value="1"/>
</dbReference>